<dbReference type="Gene3D" id="3.50.50.60">
    <property type="entry name" value="FAD/NAD(P)-binding domain"/>
    <property type="match status" value="2"/>
</dbReference>
<dbReference type="Gene3D" id="3.40.309.10">
    <property type="entry name" value="Aldehyde Dehydrogenase, Chain A, domain 2"/>
    <property type="match status" value="1"/>
</dbReference>
<feature type="domain" description="FAD dependent oxidoreductase" evidence="3">
    <location>
        <begin position="46"/>
        <end position="463"/>
    </location>
</feature>
<protein>
    <submittedName>
        <fullName evidence="4">Succinate-semialdehyde dehydrogenase</fullName>
    </submittedName>
</protein>
<organism evidence="4 5">
    <name type="scientific">Pyrenophora seminiperda CCB06</name>
    <dbReference type="NCBI Taxonomy" id="1302712"/>
    <lineage>
        <taxon>Eukaryota</taxon>
        <taxon>Fungi</taxon>
        <taxon>Dikarya</taxon>
        <taxon>Ascomycota</taxon>
        <taxon>Pezizomycotina</taxon>
        <taxon>Dothideomycetes</taxon>
        <taxon>Pleosporomycetidae</taxon>
        <taxon>Pleosporales</taxon>
        <taxon>Pleosporineae</taxon>
        <taxon>Pleosporaceae</taxon>
        <taxon>Pyrenophora</taxon>
    </lineage>
</organism>
<keyword evidence="5" id="KW-1185">Reference proteome</keyword>
<dbReference type="PANTHER" id="PTHR43353">
    <property type="entry name" value="SUCCINATE-SEMIALDEHYDE DEHYDROGENASE, MITOCHONDRIAL"/>
    <property type="match status" value="1"/>
</dbReference>
<dbReference type="InterPro" id="IPR016161">
    <property type="entry name" value="Ald_DH/histidinol_DH"/>
</dbReference>
<gene>
    <name evidence="4" type="ORF">GMOD_00005614</name>
</gene>
<dbReference type="InterPro" id="IPR036188">
    <property type="entry name" value="FAD/NAD-bd_sf"/>
</dbReference>
<dbReference type="GO" id="GO:0004777">
    <property type="term" value="F:succinate-semialdehyde dehydrogenase (NAD+) activity"/>
    <property type="evidence" value="ECO:0007669"/>
    <property type="project" value="TreeGrafter"/>
</dbReference>
<evidence type="ECO:0000259" key="2">
    <source>
        <dbReference type="Pfam" id="PF00171"/>
    </source>
</evidence>
<dbReference type="InterPro" id="IPR006076">
    <property type="entry name" value="FAD-dep_OxRdtase"/>
</dbReference>
<dbReference type="Pfam" id="PF01266">
    <property type="entry name" value="DAO"/>
    <property type="match status" value="1"/>
</dbReference>
<proteinExistence type="predicted"/>
<evidence type="ECO:0000313" key="5">
    <source>
        <dbReference type="Proteomes" id="UP000265663"/>
    </source>
</evidence>
<dbReference type="InterPro" id="IPR015590">
    <property type="entry name" value="Aldehyde_DH_dom"/>
</dbReference>
<evidence type="ECO:0000256" key="1">
    <source>
        <dbReference type="ARBA" id="ARBA00023002"/>
    </source>
</evidence>
<keyword evidence="1" id="KW-0560">Oxidoreductase</keyword>
<dbReference type="OrthoDB" id="429143at2759"/>
<dbReference type="InterPro" id="IPR016163">
    <property type="entry name" value="Ald_DH_C"/>
</dbReference>
<dbReference type="Gene3D" id="3.40.605.10">
    <property type="entry name" value="Aldehyde Dehydrogenase, Chain A, domain 1"/>
    <property type="match status" value="1"/>
</dbReference>
<reference evidence="4 5" key="1">
    <citation type="journal article" date="2014" name="PLoS ONE">
        <title>De novo Genome Assembly of the Fungal Plant Pathogen Pyrenophora semeniperda.</title>
        <authorList>
            <person name="Soliai M.M."/>
            <person name="Meyer S.E."/>
            <person name="Udall J.A."/>
            <person name="Elzinga D.E."/>
            <person name="Hermansen R.A."/>
            <person name="Bodily P.M."/>
            <person name="Hart A.A."/>
            <person name="Coleman C.E."/>
        </authorList>
    </citation>
    <scope>NUCLEOTIDE SEQUENCE [LARGE SCALE GENOMIC DNA]</scope>
    <source>
        <strain evidence="4 5">CCB06</strain>
        <tissue evidence="4">Mycelium</tissue>
    </source>
</reference>
<name>A0A3M7M9I9_9PLEO</name>
<dbReference type="InterPro" id="IPR016162">
    <property type="entry name" value="Ald_DH_N"/>
</dbReference>
<dbReference type="EMBL" id="KE747826">
    <property type="protein sequence ID" value="RMZ71108.1"/>
    <property type="molecule type" value="Genomic_DNA"/>
</dbReference>
<dbReference type="Gene3D" id="3.30.9.10">
    <property type="entry name" value="D-Amino Acid Oxidase, subunit A, domain 2"/>
    <property type="match status" value="1"/>
</dbReference>
<dbReference type="InterPro" id="IPR050740">
    <property type="entry name" value="Aldehyde_DH_Superfamily"/>
</dbReference>
<evidence type="ECO:0000259" key="3">
    <source>
        <dbReference type="Pfam" id="PF01266"/>
    </source>
</evidence>
<dbReference type="PANTHER" id="PTHR43353:SF7">
    <property type="entry name" value="SUCCINATE SEMIALDEHYDE DEHYDROGENASE (EUROFUNG)"/>
    <property type="match status" value="1"/>
</dbReference>
<dbReference type="CDD" id="cd07103">
    <property type="entry name" value="ALDH_F5_SSADH_GabD"/>
    <property type="match status" value="1"/>
</dbReference>
<sequence length="1375" mass="153070">MPTTTTPPRHGAKPFPVPNAVPSYWRKEVGEVDNHRSTETLPDTADMVIIGAGYVGASVAYHLLEERRKCDGDGGPVPSSIVILEAREACSGATGRNGMFFSFIYPPSFFLDEDDICVRSKWVSVGLTKELAGGHLKPDPLSRAASVLSTHGKAVAEHVASFEARQVIEIRDLVKREDIDCDFEETRVTDVCLYKAGRDKIKADLDRTTAAGISTVCRYCMVFFFHEACRNSSFGVEIWRPGSVIMPYVPCRSLGALPASSGVNLQTHTPVTSVTQESPASHNGYCWLVDTPRGPIKTKTVVYATNGYTSALVPEMKDKIVPVRGVVARLVGQYAPKMTDSYMMRISEYEYDYMIPRPDGSIIVGGAKRDFYKNLHEWYDVADDSKVMKNARRYFDGYMQRHFYGWEDSGARTEELWTGIMGYSNDGFPYVGPVCERRGQYLCAGFTGHGMPQIFLSAKAVASMIIRGDAEEIDLPAPYRISSDRWHERKEHVSFKAWQTYAESETIFIKLSLWANLFVEIWCKESHVPVRVEQIKIERKVLDREFGVADVDGFLRSGDTVVNQKFPLFLRSIGSMTWSSRSFWRSTSIFAYLTAKVVDLSWNLTKKHDEEATKILAVVSSFVLFHSKLCQLQTLRTFEAAIYPNTRVEAKKEENLNTKQRNREFTLSTQMATPPTRHAIFALFLEATTFSTTARWLSVEARLFGLNAADGGKCRLTREPLAGAHPPPNSAFWWVSGSRCPWRYVSKTAQGNRAGGVRKHADRMLVDKVPMQDGRPDLKAWLRDPSLLRDRCFVNGEWIEAHSAETFTIVDACVQSSHAAFEIYRDINPRIRAKLLLAWHQLIEDNKHDIAKIVVCESGKPLAEATGEVEYGLGFTWWFAGEAERIRGSVAQPSFSDRRVVVIKQPIGVAVALVPWNFPVAMIMRKAAAALAAGCTMIIKPSPETPLSVLALVELAHRAGFANGVLNVLTTDMRRTPDVSEALCKHDLVRKVTFTGSTAIGSLIARHCSYGLKKLTLELGGNCPFLVFDDVDLDSALMENRIYVQKGVFAKFEGMILDAVSKIRLGHGSEPGSTMGPLTTPRGIEKLERLIEDARSKGAIVKTGGQRPPHLPMGNFFEPTVVSGMTSDMLASREEIFGPLLCLYRFETESEAIKHANDTSMGLASYFFTRDVNRTWRLLEKLEAGMIGNSSCAESPFGGIKASGYGKEAGPHIRLRHPKSVATHKVLHGHINAGTLEVASNTLHIASGKTPYCEAIVAQNLESCFGARPKFQRRIAFNTFLALLVSSQGPRSPVKGASENVFVWLVAASYRQKCEFQLGCSLPSETKMLWRDGVLAELVAQDGVYNLIVCVERHAGSDNVEDDVFCRFRHYLERK</sequence>
<dbReference type="GO" id="GO:0005737">
    <property type="term" value="C:cytoplasm"/>
    <property type="evidence" value="ECO:0007669"/>
    <property type="project" value="TreeGrafter"/>
</dbReference>
<feature type="domain" description="Aldehyde dehydrogenase" evidence="2">
    <location>
        <begin position="796"/>
        <end position="1212"/>
    </location>
</feature>
<dbReference type="FunFam" id="3.40.605.10:FF:000063">
    <property type="entry name" value="Succinate-semialdehyde dehydrogenase, mitochondrial"/>
    <property type="match status" value="1"/>
</dbReference>
<dbReference type="Proteomes" id="UP000265663">
    <property type="component" value="Unassembled WGS sequence"/>
</dbReference>
<dbReference type="SUPFAM" id="SSF53720">
    <property type="entry name" value="ALDH-like"/>
    <property type="match status" value="1"/>
</dbReference>
<dbReference type="SUPFAM" id="SSF51905">
    <property type="entry name" value="FAD/NAD(P)-binding domain"/>
    <property type="match status" value="1"/>
</dbReference>
<dbReference type="Pfam" id="PF00171">
    <property type="entry name" value="Aldedh"/>
    <property type="match status" value="1"/>
</dbReference>
<evidence type="ECO:0000313" key="4">
    <source>
        <dbReference type="EMBL" id="RMZ71108.1"/>
    </source>
</evidence>
<accession>A0A3M7M9I9</accession>
<dbReference type="GO" id="GO:0009450">
    <property type="term" value="P:gamma-aminobutyric acid catabolic process"/>
    <property type="evidence" value="ECO:0007669"/>
    <property type="project" value="TreeGrafter"/>
</dbReference>